<evidence type="ECO:0000313" key="2">
    <source>
        <dbReference type="EMBL" id="ADN16149.1"/>
    </source>
</evidence>
<reference evidence="3" key="1">
    <citation type="journal article" date="2011" name="MBio">
        <title>Novel metabolic attributes of the genus Cyanothece, comprising a group of unicellular nitrogen-fixing Cyanobacteria.</title>
        <authorList>
            <person name="Bandyopadhyay A."/>
            <person name="Elvitigala T."/>
            <person name="Welsh E."/>
            <person name="Stockel J."/>
            <person name="Liberton M."/>
            <person name="Min H."/>
            <person name="Sherman L.A."/>
            <person name="Pakrasi H.B."/>
        </authorList>
    </citation>
    <scope>NUCLEOTIDE SEQUENCE [LARGE SCALE GENOMIC DNA]</scope>
    <source>
        <strain evidence="3">PCC 7822</strain>
    </source>
</reference>
<dbReference type="Pfam" id="PF13304">
    <property type="entry name" value="AAA_21"/>
    <property type="match status" value="1"/>
</dbReference>
<dbReference type="PIRSF" id="PIRSF029347">
    <property type="entry name" value="RecF"/>
    <property type="match status" value="1"/>
</dbReference>
<protein>
    <submittedName>
        <fullName evidence="2">SMC domain protein</fullName>
    </submittedName>
</protein>
<dbReference type="Gene3D" id="3.40.50.300">
    <property type="entry name" value="P-loop containing nucleotide triphosphate hydrolases"/>
    <property type="match status" value="2"/>
</dbReference>
<dbReference type="SUPFAM" id="SSF52540">
    <property type="entry name" value="P-loop containing nucleoside triphosphate hydrolases"/>
    <property type="match status" value="1"/>
</dbReference>
<dbReference type="STRING" id="497965.Cyan7822_4231"/>
<evidence type="ECO:0000259" key="1">
    <source>
        <dbReference type="Pfam" id="PF13304"/>
    </source>
</evidence>
<dbReference type="EMBL" id="CP002198">
    <property type="protein sequence ID" value="ADN16149.1"/>
    <property type="molecule type" value="Genomic_DNA"/>
</dbReference>
<dbReference type="InterPro" id="IPR003959">
    <property type="entry name" value="ATPase_AAA_core"/>
</dbReference>
<dbReference type="Proteomes" id="UP000008206">
    <property type="component" value="Chromosome"/>
</dbReference>
<dbReference type="PANTHER" id="PTHR32182">
    <property type="entry name" value="DNA REPLICATION AND REPAIR PROTEIN RECF"/>
    <property type="match status" value="1"/>
</dbReference>
<gene>
    <name evidence="2" type="ordered locus">Cyan7822_4231</name>
</gene>
<dbReference type="AlphaFoldDB" id="E0U910"/>
<dbReference type="HOGENOM" id="CLU_035814_3_0_3"/>
<keyword evidence="3" id="KW-1185">Reference proteome</keyword>
<accession>E0U910</accession>
<dbReference type="InterPro" id="IPR027417">
    <property type="entry name" value="P-loop_NTPase"/>
</dbReference>
<sequence length="435" mass="49354">MLKKIRFKNFKNFQDAELSLGNFTLLVGENATGKSNIRDALRFLHGIARGYNIAEIIGEKWIEGGALQWSGIRGGTREIAFKGASSFSLEAAFSFLDYQKQEQELIYQIEVKPGENTTPSQVVSESLFSVYDESNLFYSQPSQPNSEQELTFILVNKDKIDGKEMKGKKYQPFISEICNAITSWRFQKSVDYTYDNLASSFSRIPSFILIQNLMRNLSSIRFFDLEPAAMKNPSYPGQNILGERGENLSSVLLDLYQIPDRKIALLEWIKALTPMDVVDFEFPTDFTGKTLVTLVESNGEKISAYSASDGTLRFLAICAALLTPNPAKFYFFEEIENGIHPTRLHLLIQLIEQATKQENIQVLATSHSPQLLRLLSSQSLEYASLTYRLPEKPGAKIQRILDIPEAKEVLEQEDLGRLHESGWLEDIMYFSDDEE</sequence>
<feature type="domain" description="ATPase AAA-type core" evidence="1">
    <location>
        <begin position="23"/>
        <end position="372"/>
    </location>
</feature>
<dbReference type="OrthoDB" id="9809324at2"/>
<proteinExistence type="predicted"/>
<dbReference type="eggNOG" id="COG4637">
    <property type="taxonomic scope" value="Bacteria"/>
</dbReference>
<dbReference type="GO" id="GO:0006302">
    <property type="term" value="P:double-strand break repair"/>
    <property type="evidence" value="ECO:0007669"/>
    <property type="project" value="TreeGrafter"/>
</dbReference>
<evidence type="ECO:0000313" key="3">
    <source>
        <dbReference type="Proteomes" id="UP000008206"/>
    </source>
</evidence>
<dbReference type="KEGG" id="cyj:Cyan7822_4231"/>
<dbReference type="PANTHER" id="PTHR32182:SF22">
    <property type="entry name" value="ATP-DEPENDENT ENDONUCLEASE, OLD FAMILY-RELATED"/>
    <property type="match status" value="1"/>
</dbReference>
<dbReference type="GO" id="GO:0000731">
    <property type="term" value="P:DNA synthesis involved in DNA repair"/>
    <property type="evidence" value="ECO:0007669"/>
    <property type="project" value="TreeGrafter"/>
</dbReference>
<dbReference type="GO" id="GO:0016887">
    <property type="term" value="F:ATP hydrolysis activity"/>
    <property type="evidence" value="ECO:0007669"/>
    <property type="project" value="InterPro"/>
</dbReference>
<organism evidence="2 3">
    <name type="scientific">Gloeothece verrucosa (strain PCC 7822)</name>
    <name type="common">Cyanothece sp. (strain PCC 7822)</name>
    <dbReference type="NCBI Taxonomy" id="497965"/>
    <lineage>
        <taxon>Bacteria</taxon>
        <taxon>Bacillati</taxon>
        <taxon>Cyanobacteriota</taxon>
        <taxon>Cyanophyceae</taxon>
        <taxon>Oscillatoriophycideae</taxon>
        <taxon>Chroococcales</taxon>
        <taxon>Aphanothecaceae</taxon>
        <taxon>Gloeothece</taxon>
        <taxon>Gloeothece verrucosa</taxon>
    </lineage>
</organism>
<dbReference type="GO" id="GO:0005524">
    <property type="term" value="F:ATP binding"/>
    <property type="evidence" value="ECO:0007669"/>
    <property type="project" value="InterPro"/>
</dbReference>
<dbReference type="InterPro" id="IPR014555">
    <property type="entry name" value="RecF-like"/>
</dbReference>
<name>E0U910_GLOV7</name>
<dbReference type="RefSeq" id="WP_013324212.1">
    <property type="nucleotide sequence ID" value="NC_014501.1"/>
</dbReference>